<dbReference type="Gene3D" id="3.40.50.2000">
    <property type="entry name" value="Glycogen Phosphorylase B"/>
    <property type="match status" value="2"/>
</dbReference>
<name>A0A4Z0NKE1_9HYPH</name>
<dbReference type="SUPFAM" id="SSF53756">
    <property type="entry name" value="UDP-Glycosyltransferase/glycogen phosphorylase"/>
    <property type="match status" value="1"/>
</dbReference>
<gene>
    <name evidence="4" type="ORF">EU555_23150</name>
</gene>
<comment type="caution">
    <text evidence="4">The sequence shown here is derived from an EMBL/GenBank/DDBJ whole genome shotgun (WGS) entry which is preliminary data.</text>
</comment>
<keyword evidence="5" id="KW-1185">Reference proteome</keyword>
<dbReference type="GO" id="GO:0016757">
    <property type="term" value="F:glycosyltransferase activity"/>
    <property type="evidence" value="ECO:0007669"/>
    <property type="project" value="InterPro"/>
</dbReference>
<feature type="domain" description="Glycosyl transferase family 1" evidence="2">
    <location>
        <begin position="212"/>
        <end position="381"/>
    </location>
</feature>
<evidence type="ECO:0000256" key="1">
    <source>
        <dbReference type="ARBA" id="ARBA00022679"/>
    </source>
</evidence>
<dbReference type="Pfam" id="PF12000">
    <property type="entry name" value="Glyco_trans_4_3"/>
    <property type="match status" value="1"/>
</dbReference>
<dbReference type="EMBL" id="SRLB01000018">
    <property type="protein sequence ID" value="TGD96646.1"/>
    <property type="molecule type" value="Genomic_DNA"/>
</dbReference>
<dbReference type="OrthoDB" id="9793726at2"/>
<sequence>MRVLFVHQNFPGQYRHVAPALAARPGTEVVALGINPAPALPGVRHVRYAVAGRSSPRIHSLAASFETATLRGEAAARAALALKAEGFVPDVICGHSGWGETLFLKDVWPQARLLTFAEFFYSFTGADTGFDPEFPPDGEAAFRTRARNATQLVAFEASDHLVSPTRWQASRIPALFSDRLSVIHDGIDTDRLQPDRSVRIALGRDGLSLGAEDEVVTFVNRNLEPYRGYHSFMRALPEILRRRPRARAVIVGGSDTSYGAKPPAGRTWRDIFLDEVRGDLDLSRVHFVGTIAYRDYVNLLRIAAVHVYLTYPFVLSWSMLEAMALGACIVGSATPPVTEVIRDRENGLLVDFFSAQAIAEAVVSVLADPGAAAPLREAARQSALAYDLRRVCLPAHLRLIDEVAAGRGAE</sequence>
<keyword evidence="1 4" id="KW-0808">Transferase</keyword>
<evidence type="ECO:0000313" key="4">
    <source>
        <dbReference type="EMBL" id="TGD96646.1"/>
    </source>
</evidence>
<dbReference type="Proteomes" id="UP000297535">
    <property type="component" value="Unassembled WGS sequence"/>
</dbReference>
<dbReference type="InterPro" id="IPR022623">
    <property type="entry name" value="Glyco_trans_4"/>
</dbReference>
<dbReference type="RefSeq" id="WP_135417575.1">
    <property type="nucleotide sequence ID" value="NZ_SRLB01000018.1"/>
</dbReference>
<feature type="domain" description="Glycosyl transferase family 4" evidence="3">
    <location>
        <begin position="26"/>
        <end position="191"/>
    </location>
</feature>
<evidence type="ECO:0000313" key="5">
    <source>
        <dbReference type="Proteomes" id="UP000297535"/>
    </source>
</evidence>
<reference evidence="4 5" key="1">
    <citation type="submission" date="2019-04" db="EMBL/GenBank/DDBJ databases">
        <authorList>
            <person name="Feng G."/>
            <person name="Zhu H."/>
        </authorList>
    </citation>
    <scope>NUCLEOTIDE SEQUENCE [LARGE SCALE GENOMIC DNA]</scope>
    <source>
        <strain evidence="4 5">6HR-1</strain>
    </source>
</reference>
<evidence type="ECO:0000259" key="2">
    <source>
        <dbReference type="Pfam" id="PF00534"/>
    </source>
</evidence>
<dbReference type="Pfam" id="PF00534">
    <property type="entry name" value="Glycos_transf_1"/>
    <property type="match status" value="1"/>
</dbReference>
<dbReference type="PANTHER" id="PTHR46401">
    <property type="entry name" value="GLYCOSYLTRANSFERASE WBBK-RELATED"/>
    <property type="match status" value="1"/>
</dbReference>
<proteinExistence type="predicted"/>
<dbReference type="AlphaFoldDB" id="A0A4Z0NKE1"/>
<dbReference type="PANTHER" id="PTHR46401:SF2">
    <property type="entry name" value="GLYCOSYLTRANSFERASE WBBK-RELATED"/>
    <property type="match status" value="1"/>
</dbReference>
<dbReference type="InterPro" id="IPR001296">
    <property type="entry name" value="Glyco_trans_1"/>
</dbReference>
<organism evidence="4 5">
    <name type="scientific">Methylobacterium nonmethylotrophicum</name>
    <dbReference type="NCBI Taxonomy" id="1141884"/>
    <lineage>
        <taxon>Bacteria</taxon>
        <taxon>Pseudomonadati</taxon>
        <taxon>Pseudomonadota</taxon>
        <taxon>Alphaproteobacteria</taxon>
        <taxon>Hyphomicrobiales</taxon>
        <taxon>Methylobacteriaceae</taxon>
        <taxon>Methylobacterium</taxon>
    </lineage>
</organism>
<dbReference type="CDD" id="cd03818">
    <property type="entry name" value="GT4_ExpC-like"/>
    <property type="match status" value="1"/>
</dbReference>
<protein>
    <submittedName>
        <fullName evidence="4">Glycosyltransferase</fullName>
    </submittedName>
</protein>
<dbReference type="GO" id="GO:0009103">
    <property type="term" value="P:lipopolysaccharide biosynthetic process"/>
    <property type="evidence" value="ECO:0007669"/>
    <property type="project" value="TreeGrafter"/>
</dbReference>
<accession>A0A4Z0NKE1</accession>
<evidence type="ECO:0000259" key="3">
    <source>
        <dbReference type="Pfam" id="PF12000"/>
    </source>
</evidence>